<proteinExistence type="predicted"/>
<comment type="caution">
    <text evidence="1">The sequence shown here is derived from an EMBL/GenBank/DDBJ whole genome shotgun (WGS) entry which is preliminary data.</text>
</comment>
<evidence type="ECO:0000313" key="1">
    <source>
        <dbReference type="EMBL" id="OEJ21578.1"/>
    </source>
</evidence>
<dbReference type="OrthoDB" id="4317934at2"/>
<reference evidence="1 2" key="1">
    <citation type="submission" date="2016-08" db="EMBL/GenBank/DDBJ databases">
        <title>Complete genome sequence of Streptomyces agglomeratus strain 6-3-2, a novel anti-MRSA actinomycete isolated from Wuli of Tebit, China.</title>
        <authorList>
            <person name="Chen X."/>
        </authorList>
    </citation>
    <scope>NUCLEOTIDE SEQUENCE [LARGE SCALE GENOMIC DNA]</scope>
    <source>
        <strain evidence="1 2">6-3-2</strain>
    </source>
</reference>
<dbReference type="Proteomes" id="UP000095759">
    <property type="component" value="Unassembled WGS sequence"/>
</dbReference>
<evidence type="ECO:0000313" key="2">
    <source>
        <dbReference type="Proteomes" id="UP000095759"/>
    </source>
</evidence>
<dbReference type="AlphaFoldDB" id="A0A1E5NZ63"/>
<organism evidence="1 2">
    <name type="scientific">Streptomyces agglomeratus</name>
    <dbReference type="NCBI Taxonomy" id="285458"/>
    <lineage>
        <taxon>Bacteria</taxon>
        <taxon>Bacillati</taxon>
        <taxon>Actinomycetota</taxon>
        <taxon>Actinomycetes</taxon>
        <taxon>Kitasatosporales</taxon>
        <taxon>Streptomycetaceae</taxon>
        <taxon>Streptomyces</taxon>
    </lineage>
</organism>
<dbReference type="RefSeq" id="WP_069936208.1">
    <property type="nucleotide sequence ID" value="NZ_MEHJ01000002.1"/>
</dbReference>
<gene>
    <name evidence="1" type="ORF">AS594_39285</name>
</gene>
<name>A0A1E5NZ63_9ACTN</name>
<dbReference type="EMBL" id="MEHJ01000002">
    <property type="protein sequence ID" value="OEJ21578.1"/>
    <property type="molecule type" value="Genomic_DNA"/>
</dbReference>
<keyword evidence="2" id="KW-1185">Reference proteome</keyword>
<sequence length="179" mass="20191">MLTVTSDSVSYFQRRLVKHTESIAPDAARLVAGRFGALPPVQLVMVGDLNRWSALTADTELALVPGVSDRIQAAHRRECRRGRRSRYGITVLAPNGVVIPINLRKARAERDINDTVVHELTHAHQLGNTQARAQHIAYLRHCWDVEKLPRRQVKQYERLIDRREVEAHGAESLASRLPA</sequence>
<accession>A0A1E5NZ63</accession>
<protein>
    <submittedName>
        <fullName evidence="1">Uncharacterized protein</fullName>
    </submittedName>
</protein>